<sequence length="477" mass="53500">MSIIKQVAKDEWRFWHRTKLAATIIVIGTLLTIFSAIVNTITMQQAQHERTHLQHTSESRFVDQPDRHPHRMVHYGHYVFRAPTPLSIIEPGVDAFTGTAIFLEGHRQNSAMFSDQRQGSGMTRFSSLTPSFLFQVLVPLFVIMIGYPSVTREKEAGTLNIMLTQGVNLWHLLMGKYLALVSSGLLMLLPLILAASWASINGESLLASGAFVSGYVLYILIWSGIVLTVSTINSKSSVSFAVLVSLWIALCILLPRIGSSSAAAIAPSEGKLEADFAVAEQLRKLGDGHNAADPAFEQLKQNLFAKYNVNKIEDLPVNFRGAVAEFSEKKLTTLLNTFAEKRMQDELAQTQIARQFGWITPATALRSFSMMISGTSLETHHRFLREAETLRYDFVQSLNEVHRDRLHYQTDMDRSKDHNSNQAARVDASNWQILSSFNFQPEAASTRLGQSLPYFIQLLFWAAFVGLLLRIAVRKIR</sequence>
<keyword evidence="1" id="KW-1133">Transmembrane helix</keyword>
<comment type="caution">
    <text evidence="2">The sequence shown here is derived from an EMBL/GenBank/DDBJ whole genome shotgun (WGS) entry which is preliminary data.</text>
</comment>
<feature type="transmembrane region" description="Helical" evidence="1">
    <location>
        <begin position="454"/>
        <end position="473"/>
    </location>
</feature>
<dbReference type="Proteomes" id="UP000617555">
    <property type="component" value="Unassembled WGS sequence"/>
</dbReference>
<evidence type="ECO:0000313" key="3">
    <source>
        <dbReference type="Proteomes" id="UP000617555"/>
    </source>
</evidence>
<dbReference type="Pfam" id="PF12040">
    <property type="entry name" value="DUF3526"/>
    <property type="match status" value="1"/>
</dbReference>
<feature type="transmembrane region" description="Helical" evidence="1">
    <location>
        <begin position="20"/>
        <end position="41"/>
    </location>
</feature>
<organism evidence="2 3">
    <name type="scientific">Shewanella inventionis</name>
    <dbReference type="NCBI Taxonomy" id="1738770"/>
    <lineage>
        <taxon>Bacteria</taxon>
        <taxon>Pseudomonadati</taxon>
        <taxon>Pseudomonadota</taxon>
        <taxon>Gammaproteobacteria</taxon>
        <taxon>Alteromonadales</taxon>
        <taxon>Shewanellaceae</taxon>
        <taxon>Shewanella</taxon>
    </lineage>
</organism>
<feature type="transmembrane region" description="Helical" evidence="1">
    <location>
        <begin position="240"/>
        <end position="258"/>
    </location>
</feature>
<dbReference type="RefSeq" id="WP_188741019.1">
    <property type="nucleotide sequence ID" value="NZ_BMII01000051.1"/>
</dbReference>
<feature type="transmembrane region" description="Helical" evidence="1">
    <location>
        <begin position="177"/>
        <end position="200"/>
    </location>
</feature>
<dbReference type="Pfam" id="PF12679">
    <property type="entry name" value="ABC2_membrane_2"/>
    <property type="match status" value="1"/>
</dbReference>
<accession>A0ABQ1JQW8</accession>
<keyword evidence="1" id="KW-0472">Membrane</keyword>
<name>A0ABQ1JQW8_9GAMM</name>
<reference evidence="3" key="1">
    <citation type="journal article" date="2019" name="Int. J. Syst. Evol. Microbiol.">
        <title>The Global Catalogue of Microorganisms (GCM) 10K type strain sequencing project: providing services to taxonomists for standard genome sequencing and annotation.</title>
        <authorList>
            <consortium name="The Broad Institute Genomics Platform"/>
            <consortium name="The Broad Institute Genome Sequencing Center for Infectious Disease"/>
            <person name="Wu L."/>
            <person name="Ma J."/>
        </authorList>
    </citation>
    <scope>NUCLEOTIDE SEQUENCE [LARGE SCALE GENOMIC DNA]</scope>
    <source>
        <strain evidence="3">CGMCC 1.15339</strain>
    </source>
</reference>
<gene>
    <name evidence="2" type="ORF">GCM10011607_39570</name>
</gene>
<protein>
    <submittedName>
        <fullName evidence="2">ABC transporter permease</fullName>
    </submittedName>
</protein>
<keyword evidence="3" id="KW-1185">Reference proteome</keyword>
<proteinExistence type="predicted"/>
<dbReference type="PANTHER" id="PTHR43471:SF1">
    <property type="entry name" value="ABC TRANSPORTER PERMEASE PROTEIN NOSY-RELATED"/>
    <property type="match status" value="1"/>
</dbReference>
<dbReference type="EMBL" id="BMII01000051">
    <property type="protein sequence ID" value="GGB75320.1"/>
    <property type="molecule type" value="Genomic_DNA"/>
</dbReference>
<dbReference type="InterPro" id="IPR021913">
    <property type="entry name" value="DUF3526"/>
</dbReference>
<keyword evidence="1" id="KW-0812">Transmembrane</keyword>
<dbReference type="PANTHER" id="PTHR43471">
    <property type="entry name" value="ABC TRANSPORTER PERMEASE"/>
    <property type="match status" value="1"/>
</dbReference>
<feature type="transmembrane region" description="Helical" evidence="1">
    <location>
        <begin position="206"/>
        <end position="228"/>
    </location>
</feature>
<feature type="transmembrane region" description="Helical" evidence="1">
    <location>
        <begin position="132"/>
        <end position="150"/>
    </location>
</feature>
<evidence type="ECO:0000313" key="2">
    <source>
        <dbReference type="EMBL" id="GGB75320.1"/>
    </source>
</evidence>
<evidence type="ECO:0000256" key="1">
    <source>
        <dbReference type="SAM" id="Phobius"/>
    </source>
</evidence>